<organism evidence="2 3">
    <name type="scientific">Purpureocillium lavendulum</name>
    <dbReference type="NCBI Taxonomy" id="1247861"/>
    <lineage>
        <taxon>Eukaryota</taxon>
        <taxon>Fungi</taxon>
        <taxon>Dikarya</taxon>
        <taxon>Ascomycota</taxon>
        <taxon>Pezizomycotina</taxon>
        <taxon>Sordariomycetes</taxon>
        <taxon>Hypocreomycetidae</taxon>
        <taxon>Hypocreales</taxon>
        <taxon>Ophiocordycipitaceae</taxon>
        <taxon>Purpureocillium</taxon>
    </lineage>
</organism>
<protein>
    <submittedName>
        <fullName evidence="2">Clavaminate synthase-like protein</fullName>
    </submittedName>
</protein>
<accession>A0AB34FQH3</accession>
<proteinExistence type="predicted"/>
<evidence type="ECO:0000313" key="2">
    <source>
        <dbReference type="EMBL" id="KAJ6441430.1"/>
    </source>
</evidence>
<gene>
    <name evidence="2" type="ORF">O9K51_04980</name>
</gene>
<name>A0AB34FQH3_9HYPO</name>
<comment type="caution">
    <text evidence="2">The sequence shown here is derived from an EMBL/GenBank/DDBJ whole genome shotgun (WGS) entry which is preliminary data.</text>
</comment>
<sequence>MPPSTRGGLAGGNVSHPGIKRRRSSSPIYISSAPVPGARAAGATGTCPSCASAGTRTTTTTTSTEARQQLFDALEKGDRFAAMKRNIASAEHLTEVQLARCFDILHACGRATDDQATLATTRQSVDGFLEAVFQDWSSEAPGELLRPELEFMVDAEVVAGRICVTETRQVTYALVPSIVSPSHHNSISYCTAADPACTVEVAASATYSSNPAMLKQEFLTTDPFTRQPEAACLMGRGDVRWVSTDWRATLRETLLSKVVAKAAKFNKHLAIWKARRLVVAWSKGSIEMGLGGGAVGGGFGGGGGAEAGEDVAAGFAGRGQAELALMCMGA</sequence>
<reference evidence="2" key="1">
    <citation type="submission" date="2023-01" db="EMBL/GenBank/DDBJ databases">
        <title>The growth and conidiation of Purpureocillium lavendulum are regulated by nitrogen source and histone H3K14 acetylation.</title>
        <authorList>
            <person name="Tang P."/>
            <person name="Han J."/>
            <person name="Zhang C."/>
            <person name="Tang P."/>
            <person name="Qi F."/>
            <person name="Zhang K."/>
            <person name="Liang L."/>
        </authorList>
    </citation>
    <scope>NUCLEOTIDE SEQUENCE</scope>
    <source>
        <strain evidence="2">YMF1.00683</strain>
    </source>
</reference>
<evidence type="ECO:0000313" key="3">
    <source>
        <dbReference type="Proteomes" id="UP001163105"/>
    </source>
</evidence>
<evidence type="ECO:0000256" key="1">
    <source>
        <dbReference type="SAM" id="MobiDB-lite"/>
    </source>
</evidence>
<dbReference type="AlphaFoldDB" id="A0AB34FQH3"/>
<keyword evidence="3" id="KW-1185">Reference proteome</keyword>
<feature type="region of interest" description="Disordered" evidence="1">
    <location>
        <begin position="1"/>
        <end position="63"/>
    </location>
</feature>
<dbReference type="EMBL" id="JAQHRD010000004">
    <property type="protein sequence ID" value="KAJ6441430.1"/>
    <property type="molecule type" value="Genomic_DNA"/>
</dbReference>
<dbReference type="Proteomes" id="UP001163105">
    <property type="component" value="Unassembled WGS sequence"/>
</dbReference>